<dbReference type="PANTHER" id="PTHR10948">
    <property type="entry name" value="TRANSPOSASE"/>
    <property type="match status" value="1"/>
</dbReference>
<name>A0A9D1MA16_9FIRM</name>
<evidence type="ECO:0000313" key="4">
    <source>
        <dbReference type="Proteomes" id="UP000824109"/>
    </source>
</evidence>
<dbReference type="Gene3D" id="3.30.420.10">
    <property type="entry name" value="Ribonuclease H-like superfamily/Ribonuclease H"/>
    <property type="match status" value="1"/>
</dbReference>
<dbReference type="GO" id="GO:0005829">
    <property type="term" value="C:cytosol"/>
    <property type="evidence" value="ECO:0007669"/>
    <property type="project" value="TreeGrafter"/>
</dbReference>
<dbReference type="Pfam" id="PF13936">
    <property type="entry name" value="HTH_38"/>
    <property type="match status" value="1"/>
</dbReference>
<dbReference type="PROSITE" id="PS50994">
    <property type="entry name" value="INTEGRASE"/>
    <property type="match status" value="1"/>
</dbReference>
<dbReference type="SUPFAM" id="SSF53098">
    <property type="entry name" value="Ribonuclease H-like"/>
    <property type="match status" value="1"/>
</dbReference>
<comment type="caution">
    <text evidence="3">The sequence shown here is derived from an EMBL/GenBank/DDBJ whole genome shotgun (WGS) entry which is preliminary data.</text>
</comment>
<dbReference type="Proteomes" id="UP000824109">
    <property type="component" value="Unassembled WGS sequence"/>
</dbReference>
<dbReference type="GO" id="GO:0004803">
    <property type="term" value="F:transposase activity"/>
    <property type="evidence" value="ECO:0007669"/>
    <property type="project" value="TreeGrafter"/>
</dbReference>
<evidence type="ECO:0000313" key="3">
    <source>
        <dbReference type="EMBL" id="HIU56232.1"/>
    </source>
</evidence>
<gene>
    <name evidence="3" type="ORF">IAA61_00300</name>
</gene>
<dbReference type="NCBIfam" id="NF033563">
    <property type="entry name" value="transpos_IS30"/>
    <property type="match status" value="1"/>
</dbReference>
<accession>A0A9D1MA16</accession>
<dbReference type="InterPro" id="IPR012337">
    <property type="entry name" value="RNaseH-like_sf"/>
</dbReference>
<dbReference type="InterPro" id="IPR036397">
    <property type="entry name" value="RNaseH_sf"/>
</dbReference>
<protein>
    <submittedName>
        <fullName evidence="3">IS30 family transposase</fullName>
    </submittedName>
</protein>
<proteinExistence type="predicted"/>
<evidence type="ECO:0000259" key="2">
    <source>
        <dbReference type="PROSITE" id="PS50994"/>
    </source>
</evidence>
<reference evidence="3" key="2">
    <citation type="journal article" date="2021" name="PeerJ">
        <title>Extensive microbial diversity within the chicken gut microbiome revealed by metagenomics and culture.</title>
        <authorList>
            <person name="Gilroy R."/>
            <person name="Ravi A."/>
            <person name="Getino M."/>
            <person name="Pursley I."/>
            <person name="Horton D.L."/>
            <person name="Alikhan N.F."/>
            <person name="Baker D."/>
            <person name="Gharbi K."/>
            <person name="Hall N."/>
            <person name="Watson M."/>
            <person name="Adriaenssens E.M."/>
            <person name="Foster-Nyarko E."/>
            <person name="Jarju S."/>
            <person name="Secka A."/>
            <person name="Antonio M."/>
            <person name="Oren A."/>
            <person name="Chaudhuri R.R."/>
            <person name="La Ragione R."/>
            <person name="Hildebrand F."/>
            <person name="Pallen M.J."/>
        </authorList>
    </citation>
    <scope>NUCLEOTIDE SEQUENCE</scope>
    <source>
        <strain evidence="3">USAMLcec3-3695</strain>
    </source>
</reference>
<dbReference type="GO" id="GO:0006310">
    <property type="term" value="P:DNA recombination"/>
    <property type="evidence" value="ECO:0007669"/>
    <property type="project" value="UniProtKB-KW"/>
</dbReference>
<dbReference type="InterPro" id="IPR025246">
    <property type="entry name" value="IS30-like_HTH"/>
</dbReference>
<sequence length="430" mass="49547">MPNNKHLTLNDRFVIQNELREGQSFKFIADLLDKDPSTISKEIKSHFVIKRTGAYGRSFNDCALQQNCHIQNLCHNCSHSKLRYCSFCGSCSKNCSSYMQLSCERLIKPPYVCNGCKNLHRCRLQKSIYDAVEAHKEYTAIKKESRLGINSDEQEIDRIDSIITTGLSSGQSLHHICSCHKDELMISERSLYRYVDMGIFTARNIDMPRKVRYRPRKLKLAFKVDRSCRIGRTFEDYKTFISHNIDLPVVQIDTVEGVKRGKVLMTIHFVKAEFMIAFLRDSNTSKSVTEIFNALYDKLGHDLFKKLFPVILTDNGSEFSNPTAIEFSPSGERRSNVFYCDPSSPHQKGAAENNHEFIRRILPKGSSFNELTQNDIDLMMSHINSYKRKKLNDKTPYESFSFFYNESTAKLLNVDKIDSDKVVLSKSLLR</sequence>
<keyword evidence="1" id="KW-0233">DNA recombination</keyword>
<dbReference type="AlphaFoldDB" id="A0A9D1MA16"/>
<feature type="domain" description="Integrase catalytic" evidence="2">
    <location>
        <begin position="241"/>
        <end position="404"/>
    </location>
</feature>
<evidence type="ECO:0000256" key="1">
    <source>
        <dbReference type="ARBA" id="ARBA00023172"/>
    </source>
</evidence>
<dbReference type="InterPro" id="IPR053392">
    <property type="entry name" value="Transposase_IS30-like"/>
</dbReference>
<dbReference type="GO" id="GO:0032196">
    <property type="term" value="P:transposition"/>
    <property type="evidence" value="ECO:0007669"/>
    <property type="project" value="TreeGrafter"/>
</dbReference>
<dbReference type="PANTHER" id="PTHR10948:SF23">
    <property type="entry name" value="TRANSPOSASE INSI FOR INSERTION SEQUENCE ELEMENT IS30A-RELATED"/>
    <property type="match status" value="1"/>
</dbReference>
<dbReference type="GO" id="GO:0015074">
    <property type="term" value="P:DNA integration"/>
    <property type="evidence" value="ECO:0007669"/>
    <property type="project" value="InterPro"/>
</dbReference>
<dbReference type="InterPro" id="IPR001584">
    <property type="entry name" value="Integrase_cat-core"/>
</dbReference>
<dbReference type="EMBL" id="DVNB01000003">
    <property type="protein sequence ID" value="HIU56232.1"/>
    <property type="molecule type" value="Genomic_DNA"/>
</dbReference>
<organism evidence="3 4">
    <name type="scientific">Candidatus Ornithomonoglobus merdipullorum</name>
    <dbReference type="NCBI Taxonomy" id="2840895"/>
    <lineage>
        <taxon>Bacteria</taxon>
        <taxon>Bacillati</taxon>
        <taxon>Bacillota</taxon>
        <taxon>Clostridia</taxon>
        <taxon>Candidatus Ornithomonoglobus</taxon>
    </lineage>
</organism>
<dbReference type="InterPro" id="IPR051917">
    <property type="entry name" value="Transposase-Integrase"/>
</dbReference>
<reference evidence="3" key="1">
    <citation type="submission" date="2020-10" db="EMBL/GenBank/DDBJ databases">
        <authorList>
            <person name="Gilroy R."/>
        </authorList>
    </citation>
    <scope>NUCLEOTIDE SEQUENCE</scope>
    <source>
        <strain evidence="3">USAMLcec3-3695</strain>
    </source>
</reference>
<dbReference type="GO" id="GO:0003676">
    <property type="term" value="F:nucleic acid binding"/>
    <property type="evidence" value="ECO:0007669"/>
    <property type="project" value="InterPro"/>
</dbReference>